<dbReference type="InterPro" id="IPR007404">
    <property type="entry name" value="YdjM-like"/>
</dbReference>
<keyword evidence="1" id="KW-1133">Transmembrane helix</keyword>
<comment type="caution">
    <text evidence="2">The sequence shown here is derived from an EMBL/GenBank/DDBJ whole genome shotgun (WGS) entry which is preliminary data.</text>
</comment>
<dbReference type="PANTHER" id="PTHR40031:SF1">
    <property type="entry name" value="MEMBRANE-BOUND METAL-DEPENDENT HYDROLASE"/>
    <property type="match status" value="1"/>
</dbReference>
<feature type="transmembrane region" description="Helical" evidence="1">
    <location>
        <begin position="129"/>
        <end position="148"/>
    </location>
</feature>
<reference evidence="2 3" key="1">
    <citation type="submission" date="2017-06" db="EMBL/GenBank/DDBJ databases">
        <title>Draft Genome Sequence of Natranaerobius trueperi halophilic, alkalithermophilic bacteria from soda lakes.</title>
        <authorList>
            <person name="Zhao B."/>
        </authorList>
    </citation>
    <scope>NUCLEOTIDE SEQUENCE [LARGE SCALE GENOMIC DNA]</scope>
    <source>
        <strain evidence="2 3">DSM 18760</strain>
    </source>
</reference>
<evidence type="ECO:0000256" key="1">
    <source>
        <dbReference type="SAM" id="Phobius"/>
    </source>
</evidence>
<dbReference type="InterPro" id="IPR053170">
    <property type="entry name" value="Transcription_regulator"/>
</dbReference>
<evidence type="ECO:0000313" key="3">
    <source>
        <dbReference type="Proteomes" id="UP000214588"/>
    </source>
</evidence>
<keyword evidence="1" id="KW-0472">Membrane</keyword>
<keyword evidence="1" id="KW-0812">Transmembrane</keyword>
<evidence type="ECO:0008006" key="4">
    <source>
        <dbReference type="Google" id="ProtNLM"/>
    </source>
</evidence>
<feature type="transmembrane region" description="Helical" evidence="1">
    <location>
        <begin position="154"/>
        <end position="174"/>
    </location>
</feature>
<keyword evidence="3" id="KW-1185">Reference proteome</keyword>
<dbReference type="AlphaFoldDB" id="A0A226C177"/>
<protein>
    <recommendedName>
        <fullName evidence="4">Metal-dependent hydrolase</fullName>
    </recommendedName>
</protein>
<dbReference type="Pfam" id="PF04307">
    <property type="entry name" value="YdjM"/>
    <property type="match status" value="1"/>
</dbReference>
<evidence type="ECO:0000313" key="2">
    <source>
        <dbReference type="EMBL" id="OWZ84931.1"/>
    </source>
</evidence>
<feature type="transmembrane region" description="Helical" evidence="1">
    <location>
        <begin position="91"/>
        <end position="108"/>
    </location>
</feature>
<dbReference type="PANTHER" id="PTHR40031">
    <property type="entry name" value="HYPOTHETICAL MEMBRANE SPANNING PROTEIN"/>
    <property type="match status" value="1"/>
</dbReference>
<accession>A0A226C177</accession>
<name>A0A226C177_9FIRM</name>
<gene>
    <name evidence="2" type="ORF">CDO51_00565</name>
</gene>
<dbReference type="Proteomes" id="UP000214588">
    <property type="component" value="Unassembled WGS sequence"/>
</dbReference>
<feature type="transmembrane region" description="Helical" evidence="1">
    <location>
        <begin position="68"/>
        <end position="85"/>
    </location>
</feature>
<dbReference type="EMBL" id="NIQC01000001">
    <property type="protein sequence ID" value="OWZ84931.1"/>
    <property type="molecule type" value="Genomic_DNA"/>
</dbReference>
<sequence length="325" mass="37319">MEVTIMDPISHVVVNSAFYSAVSQDSISLDNPTFLATTIGSLIPDGDGILQIFGDIPYLKHHRGASHSILGAIILSALTALPLSLLFSYNYLSLFGFTLLGVGSHLFLDWCNSYGIKLLWPISPKMYSCNLLILIEPILILLSITSILGFSYDYFFLAWGSIAFMGVYLISRYLSRINFGNYLFSYFQDKNINKMVVLPASKSFFHWDFIVETDYIVYVGQAPIFRRAVRIKEKLSKRIEEEIENSLINKALNSKIGKLFQEFTPHYLVKHHKTSDNKHLITFIDLRYHIGERFLHHATVKCHNQGMIEEELFQPYHPNRKVYME</sequence>
<organism evidence="2 3">
    <name type="scientific">Natranaerobius trueperi</name>
    <dbReference type="NCBI Taxonomy" id="759412"/>
    <lineage>
        <taxon>Bacteria</taxon>
        <taxon>Bacillati</taxon>
        <taxon>Bacillota</taxon>
        <taxon>Clostridia</taxon>
        <taxon>Natranaerobiales</taxon>
        <taxon>Natranaerobiaceae</taxon>
        <taxon>Natranaerobius</taxon>
    </lineage>
</organism>
<proteinExistence type="predicted"/>